<sequence>MEMEREIEARINTMLDLLLKMMDEKIKRMDEEAEQWNRIEEARRRLSNLSSLKSTANFGISKMEVNQVEEKNEESPTIVAQLQLEVKKLEKGVESTLRRNYLSL</sequence>
<organism evidence="1 2">
    <name type="scientific">Zizania palustris</name>
    <name type="common">Northern wild rice</name>
    <dbReference type="NCBI Taxonomy" id="103762"/>
    <lineage>
        <taxon>Eukaryota</taxon>
        <taxon>Viridiplantae</taxon>
        <taxon>Streptophyta</taxon>
        <taxon>Embryophyta</taxon>
        <taxon>Tracheophyta</taxon>
        <taxon>Spermatophyta</taxon>
        <taxon>Magnoliopsida</taxon>
        <taxon>Liliopsida</taxon>
        <taxon>Poales</taxon>
        <taxon>Poaceae</taxon>
        <taxon>BOP clade</taxon>
        <taxon>Oryzoideae</taxon>
        <taxon>Oryzeae</taxon>
        <taxon>Zizaniinae</taxon>
        <taxon>Zizania</taxon>
    </lineage>
</organism>
<evidence type="ECO:0000313" key="2">
    <source>
        <dbReference type="Proteomes" id="UP000729402"/>
    </source>
</evidence>
<dbReference type="AlphaFoldDB" id="A0A8J5WGQ2"/>
<keyword evidence="2" id="KW-1185">Reference proteome</keyword>
<name>A0A8J5WGQ2_ZIZPA</name>
<dbReference type="Proteomes" id="UP000729402">
    <property type="component" value="Unassembled WGS sequence"/>
</dbReference>
<dbReference type="EMBL" id="JAAALK010000081">
    <property type="protein sequence ID" value="KAG8089014.1"/>
    <property type="molecule type" value="Genomic_DNA"/>
</dbReference>
<gene>
    <name evidence="1" type="ORF">GUJ93_ZPchr0011g27741</name>
</gene>
<evidence type="ECO:0000313" key="1">
    <source>
        <dbReference type="EMBL" id="KAG8089014.1"/>
    </source>
</evidence>
<protein>
    <submittedName>
        <fullName evidence="1">Uncharacterized protein</fullName>
    </submittedName>
</protein>
<reference evidence="1" key="1">
    <citation type="journal article" date="2021" name="bioRxiv">
        <title>Whole Genome Assembly and Annotation of Northern Wild Rice, Zizania palustris L., Supports a Whole Genome Duplication in the Zizania Genus.</title>
        <authorList>
            <person name="Haas M."/>
            <person name="Kono T."/>
            <person name="Macchietto M."/>
            <person name="Millas R."/>
            <person name="McGilp L."/>
            <person name="Shao M."/>
            <person name="Duquette J."/>
            <person name="Hirsch C.N."/>
            <person name="Kimball J."/>
        </authorList>
    </citation>
    <scope>NUCLEOTIDE SEQUENCE</scope>
    <source>
        <tissue evidence="1">Fresh leaf tissue</tissue>
    </source>
</reference>
<accession>A0A8J5WGQ2</accession>
<reference evidence="1" key="2">
    <citation type="submission" date="2021-02" db="EMBL/GenBank/DDBJ databases">
        <authorList>
            <person name="Kimball J.A."/>
            <person name="Haas M.W."/>
            <person name="Macchietto M."/>
            <person name="Kono T."/>
            <person name="Duquette J."/>
            <person name="Shao M."/>
        </authorList>
    </citation>
    <scope>NUCLEOTIDE SEQUENCE</scope>
    <source>
        <tissue evidence="1">Fresh leaf tissue</tissue>
    </source>
</reference>
<comment type="caution">
    <text evidence="1">The sequence shown here is derived from an EMBL/GenBank/DDBJ whole genome shotgun (WGS) entry which is preliminary data.</text>
</comment>
<proteinExistence type="predicted"/>